<dbReference type="InterPro" id="IPR011006">
    <property type="entry name" value="CheY-like_superfamily"/>
</dbReference>
<dbReference type="GO" id="GO:0000156">
    <property type="term" value="F:phosphorelay response regulator activity"/>
    <property type="evidence" value="ECO:0007669"/>
    <property type="project" value="TreeGrafter"/>
</dbReference>
<feature type="modified residue" description="4-aspartylphosphate" evidence="1">
    <location>
        <position position="63"/>
    </location>
</feature>
<evidence type="ECO:0000313" key="5">
    <source>
        <dbReference type="Proteomes" id="UP000321907"/>
    </source>
</evidence>
<dbReference type="PROSITE" id="PS50110">
    <property type="entry name" value="RESPONSE_REGULATORY"/>
    <property type="match status" value="1"/>
</dbReference>
<dbReference type="OrthoDB" id="1646880at2"/>
<dbReference type="InterPro" id="IPR051271">
    <property type="entry name" value="2C-system_Tx_regulators"/>
</dbReference>
<dbReference type="InterPro" id="IPR007492">
    <property type="entry name" value="LytTR_DNA-bd_dom"/>
</dbReference>
<dbReference type="PROSITE" id="PS50930">
    <property type="entry name" value="HTH_LYTTR"/>
    <property type="match status" value="1"/>
</dbReference>
<evidence type="ECO:0000259" key="3">
    <source>
        <dbReference type="PROSITE" id="PS50930"/>
    </source>
</evidence>
<dbReference type="PANTHER" id="PTHR45526:SF1">
    <property type="entry name" value="TRANSCRIPTIONAL REGULATORY PROTEIN DCUR-RELATED"/>
    <property type="match status" value="1"/>
</dbReference>
<dbReference type="SMART" id="SM00850">
    <property type="entry name" value="LytTR"/>
    <property type="match status" value="1"/>
</dbReference>
<evidence type="ECO:0000313" key="4">
    <source>
        <dbReference type="EMBL" id="TXF88296.1"/>
    </source>
</evidence>
<keyword evidence="5" id="KW-1185">Reference proteome</keyword>
<keyword evidence="1" id="KW-0597">Phosphoprotein</keyword>
<dbReference type="SMART" id="SM00448">
    <property type="entry name" value="REC"/>
    <property type="match status" value="1"/>
</dbReference>
<dbReference type="InterPro" id="IPR001789">
    <property type="entry name" value="Sig_transdc_resp-reg_receiver"/>
</dbReference>
<reference evidence="4 5" key="1">
    <citation type="submission" date="2019-08" db="EMBL/GenBank/DDBJ databases">
        <title>Lewinella sp. strain SSH13 Genome sequencing and assembly.</title>
        <authorList>
            <person name="Kim I."/>
        </authorList>
    </citation>
    <scope>NUCLEOTIDE SEQUENCE [LARGE SCALE GENOMIC DNA]</scope>
    <source>
        <strain evidence="4 5">SSH13</strain>
    </source>
</reference>
<feature type="domain" description="Response regulatory" evidence="2">
    <location>
        <begin position="12"/>
        <end position="123"/>
    </location>
</feature>
<dbReference type="PANTHER" id="PTHR45526">
    <property type="entry name" value="TRANSCRIPTIONAL REGULATORY PROTEIN DPIA"/>
    <property type="match status" value="1"/>
</dbReference>
<name>A0A5C7FBP0_9BACT</name>
<evidence type="ECO:0000256" key="1">
    <source>
        <dbReference type="PROSITE-ProRule" id="PRU00169"/>
    </source>
</evidence>
<dbReference type="Pfam" id="PF00072">
    <property type="entry name" value="Response_reg"/>
    <property type="match status" value="1"/>
</dbReference>
<sequence>MFALSSTSNTISALIIDDEPLAHQIIEAYAKDLDFLTIVGTCHRATQAYSLLSEKEVDLIFLDINMPELQGLDFLRTLERKPRVIITSAFEEYAIESFELQVSDYLLKPFRFTRFLRAVNKVRSELGGAAGASEGTEAREDHLFVKVDRQYRRVELADIHYLESYGNYVKIWTGDSFLLTTRTLSGMMEELPSADFLKIHKSYVVRKALVDYLEGNQLVMKNTQVLPVGKLQRDAVREWVKG</sequence>
<organism evidence="4 5">
    <name type="scientific">Neolewinella aurantiaca</name>
    <dbReference type="NCBI Taxonomy" id="2602767"/>
    <lineage>
        <taxon>Bacteria</taxon>
        <taxon>Pseudomonadati</taxon>
        <taxon>Bacteroidota</taxon>
        <taxon>Saprospiria</taxon>
        <taxon>Saprospirales</taxon>
        <taxon>Lewinellaceae</taxon>
        <taxon>Neolewinella</taxon>
    </lineage>
</organism>
<accession>A0A5C7FBP0</accession>
<dbReference type="Gene3D" id="2.40.50.1020">
    <property type="entry name" value="LytTr DNA-binding domain"/>
    <property type="match status" value="1"/>
</dbReference>
<dbReference type="AlphaFoldDB" id="A0A5C7FBP0"/>
<evidence type="ECO:0000259" key="2">
    <source>
        <dbReference type="PROSITE" id="PS50110"/>
    </source>
</evidence>
<dbReference type="Pfam" id="PF04397">
    <property type="entry name" value="LytTR"/>
    <property type="match status" value="1"/>
</dbReference>
<comment type="caution">
    <text evidence="4">The sequence shown here is derived from an EMBL/GenBank/DDBJ whole genome shotgun (WGS) entry which is preliminary data.</text>
</comment>
<dbReference type="EMBL" id="VOXD01000024">
    <property type="protein sequence ID" value="TXF88296.1"/>
    <property type="molecule type" value="Genomic_DNA"/>
</dbReference>
<protein>
    <submittedName>
        <fullName evidence="4">Response regulator transcription factor</fullName>
    </submittedName>
</protein>
<dbReference type="Gene3D" id="3.40.50.2300">
    <property type="match status" value="1"/>
</dbReference>
<feature type="domain" description="HTH LytTR-type" evidence="3">
    <location>
        <begin position="143"/>
        <end position="205"/>
    </location>
</feature>
<proteinExistence type="predicted"/>
<gene>
    <name evidence="4" type="ORF">FUA23_15055</name>
</gene>
<dbReference type="Proteomes" id="UP000321907">
    <property type="component" value="Unassembled WGS sequence"/>
</dbReference>
<dbReference type="GO" id="GO:0003677">
    <property type="term" value="F:DNA binding"/>
    <property type="evidence" value="ECO:0007669"/>
    <property type="project" value="InterPro"/>
</dbReference>
<dbReference type="SUPFAM" id="SSF52172">
    <property type="entry name" value="CheY-like"/>
    <property type="match status" value="1"/>
</dbReference>